<evidence type="ECO:0000256" key="2">
    <source>
        <dbReference type="ARBA" id="ARBA00022448"/>
    </source>
</evidence>
<dbReference type="Pfam" id="PF12838">
    <property type="entry name" value="Fer4_7"/>
    <property type="match status" value="1"/>
</dbReference>
<evidence type="ECO:0000313" key="10">
    <source>
        <dbReference type="EMBL" id="ETN95734.1"/>
    </source>
</evidence>
<dbReference type="PATRIC" id="fig|1286632.3.peg.1447"/>
<dbReference type="GO" id="GO:0051539">
    <property type="term" value="F:4 iron, 4 sulfur cluster binding"/>
    <property type="evidence" value="ECO:0007669"/>
    <property type="project" value="UniProtKB-KW"/>
</dbReference>
<dbReference type="GO" id="GO:0046872">
    <property type="term" value="F:metal ion binding"/>
    <property type="evidence" value="ECO:0007669"/>
    <property type="project" value="UniProtKB-KW"/>
</dbReference>
<evidence type="ECO:0000313" key="11">
    <source>
        <dbReference type="Proteomes" id="UP000018850"/>
    </source>
</evidence>
<reference evidence="11" key="1">
    <citation type="submission" date="2013-11" db="EMBL/GenBank/DDBJ databases">
        <title>Draft genome sequence from a member of Zhouia, isolated tidal flat.</title>
        <authorList>
            <person name="Jin H."/>
            <person name="Jeon C.O."/>
        </authorList>
    </citation>
    <scope>NUCLEOTIDE SEQUENCE [LARGE SCALE GENOMIC DNA]</scope>
    <source>
        <strain evidence="11">AD3</strain>
    </source>
</reference>
<dbReference type="SUPFAM" id="SSF53323">
    <property type="entry name" value="Pyruvate-ferredoxin oxidoreductase, PFOR, domain III"/>
    <property type="match status" value="1"/>
</dbReference>
<dbReference type="InterPro" id="IPR050722">
    <property type="entry name" value="Pyruvate:ferred/Flavod_OxRd"/>
</dbReference>
<comment type="similarity">
    <text evidence="1">Belongs to the pyruvate:ferredoxin/flavodoxin oxidoreductase family.</text>
</comment>
<dbReference type="PROSITE" id="PS00198">
    <property type="entry name" value="4FE4S_FER_1"/>
    <property type="match status" value="1"/>
</dbReference>
<dbReference type="Gene3D" id="3.30.70.20">
    <property type="match status" value="1"/>
</dbReference>
<comment type="caution">
    <text evidence="10">The sequence shown here is derived from an EMBL/GenBank/DDBJ whole genome shotgun (WGS) entry which is preliminary data.</text>
</comment>
<feature type="domain" description="4Fe-4S ferredoxin-type" evidence="9">
    <location>
        <begin position="646"/>
        <end position="675"/>
    </location>
</feature>
<dbReference type="InterPro" id="IPR033412">
    <property type="entry name" value="PFOR_II"/>
</dbReference>
<dbReference type="GO" id="GO:0006979">
    <property type="term" value="P:response to oxidative stress"/>
    <property type="evidence" value="ECO:0007669"/>
    <property type="project" value="TreeGrafter"/>
</dbReference>
<dbReference type="EMBL" id="AYXY01000019">
    <property type="protein sequence ID" value="ETN95734.1"/>
    <property type="molecule type" value="Genomic_DNA"/>
</dbReference>
<dbReference type="RefSeq" id="WP_051413453.1">
    <property type="nucleotide sequence ID" value="NZ_AYXY01000019.1"/>
</dbReference>
<accession>W2UP59</accession>
<dbReference type="STRING" id="376730.SAMN04487906_0871"/>
<evidence type="ECO:0000256" key="1">
    <source>
        <dbReference type="ARBA" id="ARBA00009032"/>
    </source>
</evidence>
<reference evidence="10 11" key="2">
    <citation type="journal article" date="2016" name="Genome Announc.">
        <title>Draft Genome Sequence of Zhouia amylolytica AD3, Isolated from Tidal Flat Sediment.</title>
        <authorList>
            <person name="Jia B."/>
            <person name="Jin H.M."/>
            <person name="Lee H.J."/>
            <person name="Jeon C.O."/>
        </authorList>
    </citation>
    <scope>NUCLEOTIDE SEQUENCE [LARGE SCALE GENOMIC DNA]</scope>
    <source>
        <strain evidence="10 11">AD3</strain>
    </source>
</reference>
<dbReference type="InterPro" id="IPR017900">
    <property type="entry name" value="4Fe4S_Fe_S_CS"/>
</dbReference>
<dbReference type="InterPro" id="IPR002869">
    <property type="entry name" value="Pyrv_flavodox_OxRed_cen"/>
</dbReference>
<keyword evidence="11" id="KW-1185">Reference proteome</keyword>
<dbReference type="FunFam" id="3.40.50.970:FF:000012">
    <property type="entry name" value="Pyruvate:ferredoxin (Flavodoxin) oxidoreductase"/>
    <property type="match status" value="1"/>
</dbReference>
<keyword evidence="7" id="KW-0408">Iron</keyword>
<dbReference type="FunFam" id="3.40.50.920:FF:000007">
    <property type="entry name" value="Pyruvate:ferredoxin (Flavodoxin) oxidoreductase"/>
    <property type="match status" value="1"/>
</dbReference>
<protein>
    <submittedName>
        <fullName evidence="10">Pyruvate flavodoxin dehydrogenase</fullName>
    </submittedName>
</protein>
<keyword evidence="3" id="KW-0004">4Fe-4S</keyword>
<dbReference type="Pfam" id="PF17147">
    <property type="entry name" value="PFOR_II"/>
    <property type="match status" value="1"/>
</dbReference>
<dbReference type="Gene3D" id="3.40.50.970">
    <property type="match status" value="2"/>
</dbReference>
<keyword evidence="4" id="KW-0479">Metal-binding</keyword>
<dbReference type="GO" id="GO:0044281">
    <property type="term" value="P:small molecule metabolic process"/>
    <property type="evidence" value="ECO:0007669"/>
    <property type="project" value="UniProtKB-ARBA"/>
</dbReference>
<dbReference type="Gene3D" id="3.40.50.920">
    <property type="match status" value="1"/>
</dbReference>
<name>W2UP59_9FLAO</name>
<dbReference type="GO" id="GO:0016491">
    <property type="term" value="F:oxidoreductase activity"/>
    <property type="evidence" value="ECO:0007669"/>
    <property type="project" value="UniProtKB-KW"/>
</dbReference>
<dbReference type="InterPro" id="IPR002880">
    <property type="entry name" value="Pyrv_Fd/Flavodoxin_OxRdtase_N"/>
</dbReference>
<dbReference type="Proteomes" id="UP000018850">
    <property type="component" value="Unassembled WGS sequence"/>
</dbReference>
<evidence type="ECO:0000256" key="8">
    <source>
        <dbReference type="ARBA" id="ARBA00023014"/>
    </source>
</evidence>
<dbReference type="PROSITE" id="PS51379">
    <property type="entry name" value="4FE4S_FER_2"/>
    <property type="match status" value="2"/>
</dbReference>
<sequence length="1140" mass="127057">MALLQTNSITANQAVACIAFKTNEICSIYPITPASGMAELAEEWSAAGYTNVWENTPVVYQLQSEAGAAGTMHGALQTGALATTFTASQGLLLMMPNMFKIAGQLLPNVIHVATRSIATHALSVFGDHSDVMAVRSTGYAMLSSSSVQESMDMALIAQAATLVSKVPFVHFFDGFRTSHETNTISLIEDKVIKQMMPSDAIEAHKDKALSFNNPTVRGSAQGPDIFFQGRERINTYYNECPKIVSGLMEQFKTLTGRSYKPFEFIGDPDANHVIISMASSTSTIAAVVHELNRKGKKLGLINVRLYRPFSAEYLVNAIPSTCKSIAVLDRTKEPGASGEPLYLDVLQALTIQKATVKFTKPPKVYGGRYGLSSKEFNPAMVHAIYKALETNSLINNFTVGINDDVTNLSLKTDTGFQLQKFAKEFIIYEDKSTTDRKSLSQLFQELNNRGKNIQAYTECSYKKSETESVCHLRVSDNKLEAPYLIDHPDVILCDSLKHFSNERFIELLHKASSLIINTKLDEQELLQRLTSSQKQLIIDNNIAIYSFSENDLQQGFLTPLHHLVLEIFKTTDTSGWEEGLADTLSHISLAPSEEDVPFTGINHQHLSLTKALVLNKGNQLSVGDFPANGSYQINDKVYGQPRISEFIPVWEASDCIQCGACTMSCPQAALRMKVFQAEKLPMEVMQLNSAEPSVHEWKEEDFQLTIQVNPDQCNGCNNCIDSCPVKALIPKSDKETIELERVRWELFDELPEFDRSKIDVESLGQQQLQEPLFRYPYGVEGCGEAPYLKLLTQLFGDRMLVANATGASSIIGGALPQTPWYKNNDGRGPAWANSLFEDNAEFGLGFRLTYDFNRKKAEHLLRKLKSQLNPGLVEDLLSDQKQSDKNVQDQRTRISNLKEALKAIESKQAKDLFKVADYLLKPAIWIVGGDGWAYDIGYGGLDHVVASGENVNILILDNEVYDNTGGQMSKATPFGASAKFASKGKYRKKKDLGLMLTAYEDVYIASVSIGADKEQTLQAFLEAESYDGPSVIIAYCHSVSQEVDMKHPSQYHKAKVASGQWLLYRFDPRNKELGESPMILDSKITDKTIENYLKMEGRFDNLLRHKDAGNLVDELQRQQDQRYVNYLRRTSILNNHSYVL</sequence>
<dbReference type="InterPro" id="IPR009014">
    <property type="entry name" value="Transketo_C/PFOR_II"/>
</dbReference>
<feature type="domain" description="4Fe-4S ferredoxin-type" evidence="9">
    <location>
        <begin position="704"/>
        <end position="733"/>
    </location>
</feature>
<evidence type="ECO:0000256" key="5">
    <source>
        <dbReference type="ARBA" id="ARBA00022982"/>
    </source>
</evidence>
<proteinExistence type="inferred from homology"/>
<keyword evidence="8" id="KW-0411">Iron-sulfur</keyword>
<dbReference type="Pfam" id="PF01855">
    <property type="entry name" value="POR_N"/>
    <property type="match status" value="1"/>
</dbReference>
<dbReference type="InterPro" id="IPR011766">
    <property type="entry name" value="TPP_enzyme_TPP-bd"/>
</dbReference>
<dbReference type="eggNOG" id="COG0674">
    <property type="taxonomic scope" value="Bacteria"/>
</dbReference>
<evidence type="ECO:0000256" key="4">
    <source>
        <dbReference type="ARBA" id="ARBA00022723"/>
    </source>
</evidence>
<evidence type="ECO:0000259" key="9">
    <source>
        <dbReference type="PROSITE" id="PS51379"/>
    </source>
</evidence>
<dbReference type="Pfam" id="PF02775">
    <property type="entry name" value="TPP_enzyme_C"/>
    <property type="match status" value="1"/>
</dbReference>
<dbReference type="Gene3D" id="3.40.920.10">
    <property type="entry name" value="Pyruvate-ferredoxin oxidoreductase, PFOR, domain III"/>
    <property type="match status" value="1"/>
</dbReference>
<dbReference type="InterPro" id="IPR017896">
    <property type="entry name" value="4Fe4S_Fe-S-bd"/>
</dbReference>
<keyword evidence="10" id="KW-0670">Pyruvate</keyword>
<gene>
    <name evidence="10" type="ORF">P278_14560</name>
</gene>
<evidence type="ECO:0000256" key="6">
    <source>
        <dbReference type="ARBA" id="ARBA00023002"/>
    </source>
</evidence>
<organism evidence="10 11">
    <name type="scientific">Zhouia amylolytica AD3</name>
    <dbReference type="NCBI Taxonomy" id="1286632"/>
    <lineage>
        <taxon>Bacteria</taxon>
        <taxon>Pseudomonadati</taxon>
        <taxon>Bacteroidota</taxon>
        <taxon>Flavobacteriia</taxon>
        <taxon>Flavobacteriales</taxon>
        <taxon>Flavobacteriaceae</taxon>
        <taxon>Zhouia</taxon>
    </lineage>
</organism>
<dbReference type="CDD" id="cd07034">
    <property type="entry name" value="TPP_PYR_PFOR_IOR-alpha_like"/>
    <property type="match status" value="1"/>
</dbReference>
<dbReference type="SUPFAM" id="SSF52518">
    <property type="entry name" value="Thiamin diphosphate-binding fold (THDP-binding)"/>
    <property type="match status" value="2"/>
</dbReference>
<dbReference type="SUPFAM" id="SSF54862">
    <property type="entry name" value="4Fe-4S ferredoxins"/>
    <property type="match status" value="1"/>
</dbReference>
<dbReference type="PANTHER" id="PTHR32154:SF0">
    <property type="entry name" value="PYRUVATE-FLAVODOXIN OXIDOREDUCTASE-RELATED"/>
    <property type="match status" value="1"/>
</dbReference>
<dbReference type="SUPFAM" id="SSF52922">
    <property type="entry name" value="TK C-terminal domain-like"/>
    <property type="match status" value="1"/>
</dbReference>
<dbReference type="GO" id="GO:0030976">
    <property type="term" value="F:thiamine pyrophosphate binding"/>
    <property type="evidence" value="ECO:0007669"/>
    <property type="project" value="InterPro"/>
</dbReference>
<dbReference type="InterPro" id="IPR029061">
    <property type="entry name" value="THDP-binding"/>
</dbReference>
<keyword evidence="6" id="KW-0560">Oxidoreductase</keyword>
<evidence type="ECO:0000256" key="3">
    <source>
        <dbReference type="ARBA" id="ARBA00022485"/>
    </source>
</evidence>
<evidence type="ECO:0000256" key="7">
    <source>
        <dbReference type="ARBA" id="ARBA00023004"/>
    </source>
</evidence>
<keyword evidence="2" id="KW-0813">Transport</keyword>
<dbReference type="PANTHER" id="PTHR32154">
    <property type="entry name" value="PYRUVATE-FLAVODOXIN OXIDOREDUCTASE-RELATED"/>
    <property type="match status" value="1"/>
</dbReference>
<dbReference type="AlphaFoldDB" id="W2UP59"/>
<dbReference type="eggNOG" id="COG1013">
    <property type="taxonomic scope" value="Bacteria"/>
</dbReference>
<keyword evidence="5" id="KW-0249">Electron transport</keyword>